<name>W1Y4N4_9ZZZZ</name>
<dbReference type="EMBL" id="AZMM01009114">
    <property type="protein sequence ID" value="ETJ36630.1"/>
    <property type="molecule type" value="Genomic_DNA"/>
</dbReference>
<reference evidence="1" key="1">
    <citation type="submission" date="2013-12" db="EMBL/GenBank/DDBJ databases">
        <title>A Varibaculum cambriense genome reconstructed from a premature infant gut community with otherwise low bacterial novelty that shifts toward anaerobic metabolism during the third week of life.</title>
        <authorList>
            <person name="Brown C.T."/>
            <person name="Sharon I."/>
            <person name="Thomas B.C."/>
            <person name="Castelle C.J."/>
            <person name="Morowitz M.J."/>
            <person name="Banfield J.F."/>
        </authorList>
    </citation>
    <scope>NUCLEOTIDE SEQUENCE</scope>
</reference>
<accession>W1Y4N4</accession>
<feature type="non-terminal residue" evidence="1">
    <location>
        <position position="1"/>
    </location>
</feature>
<protein>
    <submittedName>
        <fullName evidence="1">Uncharacterized protein</fullName>
    </submittedName>
</protein>
<evidence type="ECO:0000313" key="1">
    <source>
        <dbReference type="EMBL" id="ETJ36630.1"/>
    </source>
</evidence>
<dbReference type="AlphaFoldDB" id="W1Y4N4"/>
<proteinExistence type="predicted"/>
<gene>
    <name evidence="1" type="ORF">Q604_UNBC09114G0002</name>
</gene>
<sequence length="33" mass="3680">LNERPNGPCCNTTVDPQRVRAAVEQLIGRKNDD</sequence>
<organism evidence="1">
    <name type="scientific">human gut metagenome</name>
    <dbReference type="NCBI Taxonomy" id="408170"/>
    <lineage>
        <taxon>unclassified sequences</taxon>
        <taxon>metagenomes</taxon>
        <taxon>organismal metagenomes</taxon>
    </lineage>
</organism>
<comment type="caution">
    <text evidence="1">The sequence shown here is derived from an EMBL/GenBank/DDBJ whole genome shotgun (WGS) entry which is preliminary data.</text>
</comment>